<feature type="compositionally biased region" description="Low complexity" evidence="2">
    <location>
        <begin position="136"/>
        <end position="145"/>
    </location>
</feature>
<protein>
    <submittedName>
        <fullName evidence="3">Uncharacterized protein</fullName>
    </submittedName>
</protein>
<dbReference type="EMBL" id="JH431878">
    <property type="status" value="NOT_ANNOTATED_CDS"/>
    <property type="molecule type" value="Genomic_DNA"/>
</dbReference>
<evidence type="ECO:0000313" key="4">
    <source>
        <dbReference type="Proteomes" id="UP000014500"/>
    </source>
</evidence>
<dbReference type="eggNOG" id="KOG3544">
    <property type="taxonomic scope" value="Eukaryota"/>
</dbReference>
<keyword evidence="1" id="KW-0175">Coiled coil</keyword>
<evidence type="ECO:0000256" key="2">
    <source>
        <dbReference type="SAM" id="MobiDB-lite"/>
    </source>
</evidence>
<dbReference type="Proteomes" id="UP000014500">
    <property type="component" value="Unassembled WGS sequence"/>
</dbReference>
<feature type="region of interest" description="Disordered" evidence="2">
    <location>
        <begin position="119"/>
        <end position="183"/>
    </location>
</feature>
<dbReference type="OMA" id="HAVHYRI"/>
<reference evidence="3" key="2">
    <citation type="submission" date="2015-02" db="UniProtKB">
        <authorList>
            <consortium name="EnsemblMetazoa"/>
        </authorList>
    </citation>
    <scope>IDENTIFICATION</scope>
</reference>
<name>T1J6F7_STRMM</name>
<accession>T1J6F7</accession>
<dbReference type="PANTHER" id="PTHR24637:SF421">
    <property type="entry name" value="CUTICLE COLLAGEN DPY-2"/>
    <property type="match status" value="1"/>
</dbReference>
<feature type="region of interest" description="Disordered" evidence="2">
    <location>
        <begin position="256"/>
        <end position="281"/>
    </location>
</feature>
<reference evidence="4" key="1">
    <citation type="submission" date="2011-05" db="EMBL/GenBank/DDBJ databases">
        <authorList>
            <person name="Richards S.R."/>
            <person name="Qu J."/>
            <person name="Jiang H."/>
            <person name="Jhangiani S.N."/>
            <person name="Agravi P."/>
            <person name="Goodspeed R."/>
            <person name="Gross S."/>
            <person name="Mandapat C."/>
            <person name="Jackson L."/>
            <person name="Mathew T."/>
            <person name="Pu L."/>
            <person name="Thornton R."/>
            <person name="Saada N."/>
            <person name="Wilczek-Boney K.B."/>
            <person name="Lee S."/>
            <person name="Kovar C."/>
            <person name="Wu Y."/>
            <person name="Scherer S.E."/>
            <person name="Worley K.C."/>
            <person name="Muzny D.M."/>
            <person name="Gibbs R."/>
        </authorList>
    </citation>
    <scope>NUCLEOTIDE SEQUENCE</scope>
    <source>
        <strain evidence="4">Brora</strain>
    </source>
</reference>
<dbReference type="Pfam" id="PF01391">
    <property type="entry name" value="Collagen"/>
    <property type="match status" value="1"/>
</dbReference>
<feature type="coiled-coil region" evidence="1">
    <location>
        <begin position="186"/>
        <end position="224"/>
    </location>
</feature>
<dbReference type="Gene3D" id="1.20.5.320">
    <property type="entry name" value="6-Phosphogluconate Dehydrogenase, domain 3"/>
    <property type="match status" value="1"/>
</dbReference>
<dbReference type="InterPro" id="IPR008160">
    <property type="entry name" value="Collagen"/>
</dbReference>
<dbReference type="STRING" id="126957.T1J6F7"/>
<sequence>VLKRPKYVTVLRSIVETIQKCCPGFFGVNCELGIVNLQECHNCTTTESLDGRLELVEARLSKLSSVPSKERKNFDNCRCPPGPPGPPGESGPKGATGLPGLSHDKIGGLPGVPGLPGLVGLQGAPGKDGIPGLAGPPGHRGQPGRPGYPGDPGLAGLQGPPGIPGLPGKPGLTFRPEIEGNVPGVKNEANKEIKEDIRQIRDELETLEARVRILEELLPKIMAELFERAPAIRASELSSYHTAWFPDISMLNGNPQHPLPNSILKGTHASTSTRTYKNDEN</sequence>
<dbReference type="EnsemblMetazoa" id="SMAR009226-RA">
    <property type="protein sequence ID" value="SMAR009226-PA"/>
    <property type="gene ID" value="SMAR009226"/>
</dbReference>
<keyword evidence="4" id="KW-1185">Reference proteome</keyword>
<proteinExistence type="predicted"/>
<dbReference type="PANTHER" id="PTHR24637">
    <property type="entry name" value="COLLAGEN"/>
    <property type="match status" value="1"/>
</dbReference>
<evidence type="ECO:0000256" key="1">
    <source>
        <dbReference type="SAM" id="Coils"/>
    </source>
</evidence>
<feature type="region of interest" description="Disordered" evidence="2">
    <location>
        <begin position="64"/>
        <end position="103"/>
    </location>
</feature>
<dbReference type="AlphaFoldDB" id="T1J6F7"/>
<organism evidence="3 4">
    <name type="scientific">Strigamia maritima</name>
    <name type="common">European centipede</name>
    <name type="synonym">Geophilus maritimus</name>
    <dbReference type="NCBI Taxonomy" id="126957"/>
    <lineage>
        <taxon>Eukaryota</taxon>
        <taxon>Metazoa</taxon>
        <taxon>Ecdysozoa</taxon>
        <taxon>Arthropoda</taxon>
        <taxon>Myriapoda</taxon>
        <taxon>Chilopoda</taxon>
        <taxon>Pleurostigmophora</taxon>
        <taxon>Geophilomorpha</taxon>
        <taxon>Linotaeniidae</taxon>
        <taxon>Strigamia</taxon>
    </lineage>
</organism>
<feature type="compositionally biased region" description="Low complexity" evidence="2">
    <location>
        <begin position="151"/>
        <end position="160"/>
    </location>
</feature>
<evidence type="ECO:0000313" key="3">
    <source>
        <dbReference type="EnsemblMetazoa" id="SMAR009226-PA"/>
    </source>
</evidence>
<feature type="compositionally biased region" description="Pro residues" evidence="2">
    <location>
        <begin position="80"/>
        <end position="89"/>
    </location>
</feature>
<dbReference type="HOGENOM" id="CLU_992383_0_0_1"/>